<dbReference type="EMBL" id="BQKI01000007">
    <property type="protein sequence ID" value="GJM98460.1"/>
    <property type="molecule type" value="Genomic_DNA"/>
</dbReference>
<keyword evidence="3" id="KW-1185">Reference proteome</keyword>
<feature type="region of interest" description="Disordered" evidence="1">
    <location>
        <begin position="1"/>
        <end position="23"/>
    </location>
</feature>
<gene>
    <name evidence="2" type="primary">ga15475</name>
    <name evidence="2" type="ORF">PR202_ga15475</name>
</gene>
<evidence type="ECO:0000256" key="1">
    <source>
        <dbReference type="SAM" id="MobiDB-lite"/>
    </source>
</evidence>
<accession>A0AAV5CJS6</accession>
<dbReference type="AlphaFoldDB" id="A0AAV5CJS6"/>
<comment type="caution">
    <text evidence="2">The sequence shown here is derived from an EMBL/GenBank/DDBJ whole genome shotgun (WGS) entry which is preliminary data.</text>
</comment>
<reference evidence="2" key="1">
    <citation type="journal article" date="2018" name="DNA Res.">
        <title>Multiple hybrid de novo genome assembly of finger millet, an orphan allotetraploid crop.</title>
        <authorList>
            <person name="Hatakeyama M."/>
            <person name="Aluri S."/>
            <person name="Balachadran M.T."/>
            <person name="Sivarajan S.R."/>
            <person name="Patrignani A."/>
            <person name="Gruter S."/>
            <person name="Poveda L."/>
            <person name="Shimizu-Inatsugi R."/>
            <person name="Baeten J."/>
            <person name="Francoijs K.J."/>
            <person name="Nataraja K.N."/>
            <person name="Reddy Y.A.N."/>
            <person name="Phadnis S."/>
            <person name="Ravikumar R.L."/>
            <person name="Schlapbach R."/>
            <person name="Sreeman S.M."/>
            <person name="Shimizu K.K."/>
        </authorList>
    </citation>
    <scope>NUCLEOTIDE SEQUENCE</scope>
</reference>
<proteinExistence type="predicted"/>
<evidence type="ECO:0000313" key="3">
    <source>
        <dbReference type="Proteomes" id="UP001054889"/>
    </source>
</evidence>
<sequence length="499" mass="56661">MEPSSSRPMSRRSRPRRIRGDLVERGDLTRARAAEDEPPKCRLFRCFCCWRRHCSPNIPPVMPHRDYLGVPPRLDRPVRWSVVIGCTSSEPLHDPRLHHFRDDGSDRVMVEGKELHNLRLHRFSVDDLGCVIGDSNDLLEPISHVSPKNLSTCFEETMVFDRATGFEESTEFDSAVVSLVHSSLYVVCAHRPVLNAAIALDGRPPKRTLPPKPFVMNTRRITLSGHSLPHLPLLAGSYQAVSARGRLWVPAVLWEQRSSTEVRRHLFDYQLVVYLLAEDNRSWSEFKRVNFPYNTSLEPGHDTSFLNVEPGYGGSTLQGYAVIKDRFILLSFINCSSRFFSFDCVTGDLTPVATDSKSRAHQYVPISGKGVHHEVTNTVYFIRGTKLFAYKYSPEKDEPLAPPIEIDTIWPYREEGYGFIVSLSRDILCTVWINMDRPCGCTTRHAIITTLFVEGFADNKTGSFVPSGVVILHSTCRRIDMLRSEAAGYECYDSFCFLQ</sequence>
<name>A0AAV5CJS6_ELECO</name>
<evidence type="ECO:0000313" key="2">
    <source>
        <dbReference type="EMBL" id="GJM98460.1"/>
    </source>
</evidence>
<reference evidence="2" key="2">
    <citation type="submission" date="2021-12" db="EMBL/GenBank/DDBJ databases">
        <title>Resequencing data analysis of finger millet.</title>
        <authorList>
            <person name="Hatakeyama M."/>
            <person name="Aluri S."/>
            <person name="Balachadran M.T."/>
            <person name="Sivarajan S.R."/>
            <person name="Poveda L."/>
            <person name="Shimizu-Inatsugi R."/>
            <person name="Schlapbach R."/>
            <person name="Sreeman S.M."/>
            <person name="Shimizu K.K."/>
        </authorList>
    </citation>
    <scope>NUCLEOTIDE SEQUENCE</scope>
</reference>
<dbReference type="Proteomes" id="UP001054889">
    <property type="component" value="Unassembled WGS sequence"/>
</dbReference>
<protein>
    <submittedName>
        <fullName evidence="2">Uncharacterized protein</fullName>
    </submittedName>
</protein>
<organism evidence="2 3">
    <name type="scientific">Eleusine coracana subsp. coracana</name>
    <dbReference type="NCBI Taxonomy" id="191504"/>
    <lineage>
        <taxon>Eukaryota</taxon>
        <taxon>Viridiplantae</taxon>
        <taxon>Streptophyta</taxon>
        <taxon>Embryophyta</taxon>
        <taxon>Tracheophyta</taxon>
        <taxon>Spermatophyta</taxon>
        <taxon>Magnoliopsida</taxon>
        <taxon>Liliopsida</taxon>
        <taxon>Poales</taxon>
        <taxon>Poaceae</taxon>
        <taxon>PACMAD clade</taxon>
        <taxon>Chloridoideae</taxon>
        <taxon>Cynodonteae</taxon>
        <taxon>Eleusininae</taxon>
        <taxon>Eleusine</taxon>
    </lineage>
</organism>